<dbReference type="InterPro" id="IPR019489">
    <property type="entry name" value="Clp_ATPase_C"/>
</dbReference>
<dbReference type="PANTHER" id="PTHR11638:SF18">
    <property type="entry name" value="HEAT SHOCK PROTEIN 104"/>
    <property type="match status" value="1"/>
</dbReference>
<dbReference type="Gene3D" id="1.10.8.60">
    <property type="match status" value="1"/>
</dbReference>
<evidence type="ECO:0000313" key="5">
    <source>
        <dbReference type="Proteomes" id="UP000677117"/>
    </source>
</evidence>
<proteinExistence type="predicted"/>
<dbReference type="GO" id="GO:0034605">
    <property type="term" value="P:cellular response to heat"/>
    <property type="evidence" value="ECO:0007669"/>
    <property type="project" value="TreeGrafter"/>
</dbReference>
<dbReference type="PANTHER" id="PTHR11638">
    <property type="entry name" value="ATP-DEPENDENT CLP PROTEASE"/>
    <property type="match status" value="1"/>
</dbReference>
<evidence type="ECO:0000256" key="2">
    <source>
        <dbReference type="ARBA" id="ARBA00022840"/>
    </source>
</evidence>
<accession>A0A8F1MAZ3</accession>
<dbReference type="GO" id="GO:0016887">
    <property type="term" value="F:ATP hydrolysis activity"/>
    <property type="evidence" value="ECO:0007669"/>
    <property type="project" value="TreeGrafter"/>
</dbReference>
<dbReference type="InterPro" id="IPR050130">
    <property type="entry name" value="ClpA_ClpB"/>
</dbReference>
<dbReference type="RefSeq" id="WP_232736089.1">
    <property type="nucleotide sequence ID" value="NZ_CP076459.1"/>
</dbReference>
<dbReference type="AlphaFoldDB" id="A0A8F1MAZ3"/>
<keyword evidence="2" id="KW-0067">ATP-binding</keyword>
<organism evidence="4 5">
    <name type="scientific">Candidatus Minimicrobia vallesae</name>
    <dbReference type="NCBI Taxonomy" id="2841264"/>
    <lineage>
        <taxon>Bacteria</taxon>
        <taxon>Candidatus Saccharimonadota</taxon>
        <taxon>Candidatus Saccharimonadota incertae sedis</taxon>
        <taxon>Candidatus Minimicrobia</taxon>
    </lineage>
</organism>
<dbReference type="SMART" id="SM01086">
    <property type="entry name" value="ClpB_D2-small"/>
    <property type="match status" value="1"/>
</dbReference>
<keyword evidence="5" id="KW-1185">Reference proteome</keyword>
<dbReference type="GO" id="GO:0005524">
    <property type="term" value="F:ATP binding"/>
    <property type="evidence" value="ECO:0007669"/>
    <property type="project" value="UniProtKB-KW"/>
</dbReference>
<dbReference type="Proteomes" id="UP000677117">
    <property type="component" value="Chromosome"/>
</dbReference>
<sequence>MAGVNKTLAPQKIQVAVEEEGKKLLVEAGYDPRLGARPMRRVVQRAVENTVAKQMLAGTIAPGSTTIITTEQIRQILSSQAPQVSVITPNS</sequence>
<evidence type="ECO:0000259" key="3">
    <source>
        <dbReference type="SMART" id="SM01086"/>
    </source>
</evidence>
<feature type="domain" description="Clp ATPase C-terminal" evidence="3">
    <location>
        <begin position="1"/>
        <end position="75"/>
    </location>
</feature>
<gene>
    <name evidence="4" type="ORF">KOY49_03915</name>
</gene>
<reference evidence="4" key="1">
    <citation type="submission" date="2021-06" db="EMBL/GenBank/DDBJ databases">
        <title>An adapted protocol for Saccharibacteria cultivation: two new species join this phylum of Candidate Phyla Radiations.</title>
        <authorList>
            <person name="Ibrahim A."/>
            <person name="Maatouk M."/>
            <person name="Raoult D."/>
            <person name="Bittar F."/>
        </authorList>
    </citation>
    <scope>NUCLEOTIDE SEQUENCE</scope>
    <source>
        <strain evidence="4">IHU2</strain>
    </source>
</reference>
<keyword evidence="1" id="KW-0547">Nucleotide-binding</keyword>
<dbReference type="EMBL" id="CP076459">
    <property type="protein sequence ID" value="QWQ31293.1"/>
    <property type="molecule type" value="Genomic_DNA"/>
</dbReference>
<dbReference type="GO" id="GO:0005737">
    <property type="term" value="C:cytoplasm"/>
    <property type="evidence" value="ECO:0007669"/>
    <property type="project" value="TreeGrafter"/>
</dbReference>
<name>A0A8F1MAZ3_9BACT</name>
<evidence type="ECO:0000256" key="1">
    <source>
        <dbReference type="ARBA" id="ARBA00022741"/>
    </source>
</evidence>
<evidence type="ECO:0000313" key="4">
    <source>
        <dbReference type="EMBL" id="QWQ31293.1"/>
    </source>
</evidence>
<dbReference type="KEGG" id="mvl:KOY49_03915"/>
<protein>
    <recommendedName>
        <fullName evidence="3">Clp ATPase C-terminal domain-containing protein</fullName>
    </recommendedName>
</protein>
<dbReference type="Pfam" id="PF10431">
    <property type="entry name" value="ClpB_D2-small"/>
    <property type="match status" value="1"/>
</dbReference>